<organism evidence="1 2">
    <name type="scientific">Micromonospora nigra</name>
    <dbReference type="NCBI Taxonomy" id="145857"/>
    <lineage>
        <taxon>Bacteria</taxon>
        <taxon>Bacillati</taxon>
        <taxon>Actinomycetota</taxon>
        <taxon>Actinomycetes</taxon>
        <taxon>Micromonosporales</taxon>
        <taxon>Micromonosporaceae</taxon>
        <taxon>Micromonospora</taxon>
    </lineage>
</organism>
<evidence type="ECO:0000313" key="1">
    <source>
        <dbReference type="EMBL" id="SCL29710.1"/>
    </source>
</evidence>
<gene>
    <name evidence="1" type="ORF">GA0070616_3935</name>
</gene>
<dbReference type="EMBL" id="FMHT01000003">
    <property type="protein sequence ID" value="SCL29710.1"/>
    <property type="molecule type" value="Genomic_DNA"/>
</dbReference>
<reference evidence="1 2" key="1">
    <citation type="submission" date="2016-06" db="EMBL/GenBank/DDBJ databases">
        <authorList>
            <person name="Kjaerup R.B."/>
            <person name="Dalgaard T.S."/>
            <person name="Juul-Madsen H.R."/>
        </authorList>
    </citation>
    <scope>NUCLEOTIDE SEQUENCE [LARGE SCALE GENOMIC DNA]</scope>
    <source>
        <strain evidence="1 2">DSM 43818</strain>
    </source>
</reference>
<dbReference type="Proteomes" id="UP000199699">
    <property type="component" value="Unassembled WGS sequence"/>
</dbReference>
<protein>
    <submittedName>
        <fullName evidence="1">Uncharacterized protein</fullName>
    </submittedName>
</protein>
<sequence>MRAFFRYFRAGSPRPAAYRAAIYRPSKPWQVRERRFTRRGRRGVDVGDVTEDLAARR</sequence>
<dbReference type="STRING" id="145857.GA0070616_3935"/>
<keyword evidence="2" id="KW-1185">Reference proteome</keyword>
<dbReference type="RefSeq" id="WP_175440134.1">
    <property type="nucleotide sequence ID" value="NZ_FMHT01000003.1"/>
</dbReference>
<name>A0A1C6SJH0_9ACTN</name>
<proteinExistence type="predicted"/>
<accession>A0A1C6SJH0</accession>
<evidence type="ECO:0000313" key="2">
    <source>
        <dbReference type="Proteomes" id="UP000199699"/>
    </source>
</evidence>
<dbReference type="AlphaFoldDB" id="A0A1C6SJH0"/>